<dbReference type="Pfam" id="PF02576">
    <property type="entry name" value="RimP_N"/>
    <property type="match status" value="1"/>
</dbReference>
<dbReference type="InterPro" id="IPR003728">
    <property type="entry name" value="Ribosome_maturation_RimP"/>
</dbReference>
<dbReference type="PANTHER" id="PTHR33867">
    <property type="entry name" value="RIBOSOME MATURATION FACTOR RIMP"/>
    <property type="match status" value="1"/>
</dbReference>
<dbReference type="Pfam" id="PF17384">
    <property type="entry name" value="DUF150_C"/>
    <property type="match status" value="1"/>
</dbReference>
<comment type="function">
    <text evidence="3">Required for maturation of 30S ribosomal subunits.</text>
</comment>
<evidence type="ECO:0000256" key="2">
    <source>
        <dbReference type="ARBA" id="ARBA00022517"/>
    </source>
</evidence>
<evidence type="ECO:0000259" key="4">
    <source>
        <dbReference type="Pfam" id="PF02576"/>
    </source>
</evidence>
<dbReference type="AlphaFoldDB" id="A0A937A5T4"/>
<dbReference type="HAMAP" id="MF_01077">
    <property type="entry name" value="RimP"/>
    <property type="match status" value="1"/>
</dbReference>
<evidence type="ECO:0000256" key="3">
    <source>
        <dbReference type="HAMAP-Rule" id="MF_01077"/>
    </source>
</evidence>
<dbReference type="Proteomes" id="UP000642920">
    <property type="component" value="Unassembled WGS sequence"/>
</dbReference>
<feature type="domain" description="Ribosome maturation factor RimP C-terminal" evidence="5">
    <location>
        <begin position="85"/>
        <end position="154"/>
    </location>
</feature>
<dbReference type="SUPFAM" id="SSF75420">
    <property type="entry name" value="YhbC-like, N-terminal domain"/>
    <property type="match status" value="1"/>
</dbReference>
<evidence type="ECO:0000256" key="1">
    <source>
        <dbReference type="ARBA" id="ARBA00022490"/>
    </source>
</evidence>
<evidence type="ECO:0000259" key="5">
    <source>
        <dbReference type="Pfam" id="PF17384"/>
    </source>
</evidence>
<evidence type="ECO:0000313" key="6">
    <source>
        <dbReference type="EMBL" id="MBL0764110.1"/>
    </source>
</evidence>
<organism evidence="6 7">
    <name type="scientific">Marivirga atlantica</name>
    <dbReference type="NCBI Taxonomy" id="1548457"/>
    <lineage>
        <taxon>Bacteria</taxon>
        <taxon>Pseudomonadati</taxon>
        <taxon>Bacteroidota</taxon>
        <taxon>Cytophagia</taxon>
        <taxon>Cytophagales</taxon>
        <taxon>Marivirgaceae</taxon>
        <taxon>Marivirga</taxon>
    </lineage>
</organism>
<dbReference type="Gene3D" id="3.30.300.70">
    <property type="entry name" value="RimP-like superfamily, N-terminal"/>
    <property type="match status" value="1"/>
</dbReference>
<dbReference type="GO" id="GO:0000028">
    <property type="term" value="P:ribosomal small subunit assembly"/>
    <property type="evidence" value="ECO:0007669"/>
    <property type="project" value="TreeGrafter"/>
</dbReference>
<dbReference type="EMBL" id="JAERQG010000001">
    <property type="protein sequence ID" value="MBL0764110.1"/>
    <property type="molecule type" value="Genomic_DNA"/>
</dbReference>
<dbReference type="SUPFAM" id="SSF74942">
    <property type="entry name" value="YhbC-like, C-terminal domain"/>
    <property type="match status" value="1"/>
</dbReference>
<evidence type="ECO:0000313" key="7">
    <source>
        <dbReference type="Proteomes" id="UP000642920"/>
    </source>
</evidence>
<keyword evidence="2 3" id="KW-0690">Ribosome biogenesis</keyword>
<keyword evidence="1 3" id="KW-0963">Cytoplasm</keyword>
<comment type="similarity">
    <text evidence="3">Belongs to the RimP family.</text>
</comment>
<dbReference type="InterPro" id="IPR035956">
    <property type="entry name" value="RimP_N_sf"/>
</dbReference>
<comment type="caution">
    <text evidence="6">The sequence shown here is derived from an EMBL/GenBank/DDBJ whole genome shotgun (WGS) entry which is preliminary data.</text>
</comment>
<dbReference type="PANTHER" id="PTHR33867:SF1">
    <property type="entry name" value="RIBOSOME MATURATION FACTOR RIMP"/>
    <property type="match status" value="1"/>
</dbReference>
<reference evidence="6" key="1">
    <citation type="submission" date="2021-01" db="EMBL/GenBank/DDBJ databases">
        <title>Marivirga sp. nov., isolated from intertidal surface sediments.</title>
        <authorList>
            <person name="Zhang M."/>
        </authorList>
    </citation>
    <scope>NUCLEOTIDE SEQUENCE</scope>
    <source>
        <strain evidence="6">SM1354</strain>
    </source>
</reference>
<dbReference type="GO" id="GO:0005829">
    <property type="term" value="C:cytosol"/>
    <property type="evidence" value="ECO:0007669"/>
    <property type="project" value="TreeGrafter"/>
</dbReference>
<feature type="domain" description="Ribosome maturation factor RimP N-terminal" evidence="4">
    <location>
        <begin position="12"/>
        <end position="81"/>
    </location>
</feature>
<accession>A0A937A5T4</accession>
<gene>
    <name evidence="3" type="primary">rimP</name>
    <name evidence="6" type="ORF">JKP34_02525</name>
</gene>
<sequence length="155" mass="17630">MELNSIIEGYLKEIITDPQYFVVEIVISGNDRKKIVVLLDGDNGVDIDYCASVSRQLGHRMEEDEVLTNAYILEVSSPGLDHPLMNTRQYIKNIGRDVKVETSEKTIKGELLKVENDYIIVNQLVKEKGKNKTVEEETNIPFSDIQKTKVLVSFK</sequence>
<proteinExistence type="inferred from homology"/>
<dbReference type="GO" id="GO:0006412">
    <property type="term" value="P:translation"/>
    <property type="evidence" value="ECO:0007669"/>
    <property type="project" value="TreeGrafter"/>
</dbReference>
<dbReference type="InterPro" id="IPR036847">
    <property type="entry name" value="RimP_C_sf"/>
</dbReference>
<comment type="subcellular location">
    <subcellularLocation>
        <location evidence="3">Cytoplasm</location>
    </subcellularLocation>
</comment>
<dbReference type="InterPro" id="IPR028989">
    <property type="entry name" value="RimP_N"/>
</dbReference>
<keyword evidence="7" id="KW-1185">Reference proteome</keyword>
<dbReference type="CDD" id="cd01734">
    <property type="entry name" value="YlxS_C"/>
    <property type="match status" value="1"/>
</dbReference>
<dbReference type="InterPro" id="IPR028998">
    <property type="entry name" value="RimP_C"/>
</dbReference>
<dbReference type="RefSeq" id="WP_201917376.1">
    <property type="nucleotide sequence ID" value="NZ_JAERQG010000001.1"/>
</dbReference>
<protein>
    <recommendedName>
        <fullName evidence="3">Ribosome maturation factor RimP</fullName>
    </recommendedName>
</protein>
<name>A0A937A5T4_9BACT</name>